<proteinExistence type="predicted"/>
<dbReference type="NCBIfam" id="TIGR03831">
    <property type="entry name" value="YgiT_finger"/>
    <property type="match status" value="1"/>
</dbReference>
<sequence length="81" mass="9269">MAAKYGDCHYCGGKVTERKGEREYRWKGKMVIFQNVPMGVCLQCGEKYLKARVVRKMESAVLSGEKPDKTMRVPVYSYAAR</sequence>
<comment type="caution">
    <text evidence="1">The sequence shown here is derived from an EMBL/GenBank/DDBJ whole genome shotgun (WGS) entry which is preliminary data.</text>
</comment>
<dbReference type="Gene3D" id="3.10.20.860">
    <property type="match status" value="1"/>
</dbReference>
<name>X0S7M0_9ZZZZ</name>
<dbReference type="InterPro" id="IPR022453">
    <property type="entry name" value="Znf_MqsA-type"/>
</dbReference>
<organism evidence="1">
    <name type="scientific">marine sediment metagenome</name>
    <dbReference type="NCBI Taxonomy" id="412755"/>
    <lineage>
        <taxon>unclassified sequences</taxon>
        <taxon>metagenomes</taxon>
        <taxon>ecological metagenomes</taxon>
    </lineage>
</organism>
<protein>
    <recommendedName>
        <fullName evidence="2">YgiT-type zinc finger domain-containing protein</fullName>
    </recommendedName>
</protein>
<accession>X0S7M0</accession>
<gene>
    <name evidence="1" type="ORF">S01H1_03357</name>
</gene>
<dbReference type="EMBL" id="BARS01001838">
    <property type="protein sequence ID" value="GAF76974.1"/>
    <property type="molecule type" value="Genomic_DNA"/>
</dbReference>
<evidence type="ECO:0008006" key="2">
    <source>
        <dbReference type="Google" id="ProtNLM"/>
    </source>
</evidence>
<dbReference type="AlphaFoldDB" id="X0S7M0"/>
<reference evidence="1" key="1">
    <citation type="journal article" date="2014" name="Front. Microbiol.">
        <title>High frequency of phylogenetically diverse reductive dehalogenase-homologous genes in deep subseafloor sedimentary metagenomes.</title>
        <authorList>
            <person name="Kawai M."/>
            <person name="Futagami T."/>
            <person name="Toyoda A."/>
            <person name="Takaki Y."/>
            <person name="Nishi S."/>
            <person name="Hori S."/>
            <person name="Arai W."/>
            <person name="Tsubouchi T."/>
            <person name="Morono Y."/>
            <person name="Uchiyama I."/>
            <person name="Ito T."/>
            <person name="Fujiyama A."/>
            <person name="Inagaki F."/>
            <person name="Takami H."/>
        </authorList>
    </citation>
    <scope>NUCLEOTIDE SEQUENCE</scope>
    <source>
        <strain evidence="1">Expedition CK06-06</strain>
    </source>
</reference>
<evidence type="ECO:0000313" key="1">
    <source>
        <dbReference type="EMBL" id="GAF76974.1"/>
    </source>
</evidence>